<dbReference type="GO" id="GO:0005789">
    <property type="term" value="C:endoplasmic reticulum membrane"/>
    <property type="evidence" value="ECO:0007669"/>
    <property type="project" value="UniProtKB-SubCell"/>
</dbReference>
<dbReference type="Gene3D" id="3.40.630.10">
    <property type="entry name" value="Zn peptidases"/>
    <property type="match status" value="1"/>
</dbReference>
<reference evidence="29 30" key="1">
    <citation type="journal article" date="2019" name="Sci. Rep.">
        <title>Comparative genomics of chytrid fungi reveal insights into the obligate biotrophic and pathogenic lifestyle of Synchytrium endobioticum.</title>
        <authorList>
            <person name="van de Vossenberg B.T.L.H."/>
            <person name="Warris S."/>
            <person name="Nguyen H.D.T."/>
            <person name="van Gent-Pelzer M.P.E."/>
            <person name="Joly D.L."/>
            <person name="van de Geest H.C."/>
            <person name="Bonants P.J.M."/>
            <person name="Smith D.S."/>
            <person name="Levesque C.A."/>
            <person name="van der Lee T.A.J."/>
        </authorList>
    </citation>
    <scope>NUCLEOTIDE SEQUENCE [LARGE SCALE GENOMIC DNA]</scope>
    <source>
        <strain evidence="29 30">CBS 675.73</strain>
    </source>
</reference>
<sequence>MATNDSPKPVKRKRQPSRQRDEHPRSSSAALLAVLLSVSSAALLATRIAFALPEPVTHTDPHNLAFSEAIARTHVSALAEDIGLRLVGSRGEKQAQEYIESALDTIRRDAVSGMQFDVDVQVAHGSHRFNFMHEIVMKDYVNVTNVVARVSCGPECDKNAILVNAHYDSQMGTPGACDDATPIAVMLELARIVSKRDPKTLRNSLILLFNGAEESLQDGSHAFSKFHPWARTVRSFVNLEAMGNSGKEILFQANSMQLVEACGASVPRPHGAVSSNDLFKTGLILSDTDYRQFVEYGGMVGVDMAIYQNSYLYHTMQDTAENIEPGLLQHMGENTLAVVEYLLIKAEIETFKDGETLSILTYKFFFVISINTANRIYAVLIVISFLELIRPYLLVATLTVPTLHQNPKRSITLYLKTSGFMICSFLAAIIVPAVVGAFTQYVLQKPLLYYRAEWHAFLISFRHRIFACHKFARFVSPPHPLDTPTAVERRIFTATFTLNTLIILILTSAGLGSGFIFALNEASHLLALMVDRPLNRTANKSIPSPIHPLAYAIAAFLPAYVAVAFSWNFLMLFVPLAGRMGPDAPVDVIVGVLIGLLGAPGGLGWIVGCLSARSVAELAPSKTASGKRSQNTTAKTTSVAKPVLQLRNPVTHHFEFLGPHLTPVVIAALTVLPTTLNGLCGGGDDQQCPPSWVYTMEWGQHTQLVEQIGLQLTEARVLRAVMVVCGWMTLHACLYYLVPGRWIKGTQIRDGAVLTYPINAFGALIASYAIIAGLSAVYGPALLYWVADNTLPLCVASTLLCLLQSGLLYSYSFRVTTELPDGPLLAEGGNSGYPLYDFFIGRELNPRVGSFDFKYFCELRPGLIGWTVLNAANAVRQGVSVSGVSVETVTWAQVLGGIGVSMWLVLAFQLYYVVDALWNEAAILTTMDITTDGFGFMLNFGDLAWVPFTYSLQSRYLAMHPVNLSPLAVTALIGLKLTGLYIFRGSNGQKNAFRTNPNSPSCAHLKYLETKSGSKLLISGWWGIARHVNYTGDWLMALSWCLPTGFGSVLPYFYAIYFGVLLWHREMRDEHKCKAKYGKDWDRYCQVVKYRFIPGIY</sequence>
<evidence type="ECO:0000256" key="9">
    <source>
        <dbReference type="ARBA" id="ARBA00022801"/>
    </source>
</evidence>
<evidence type="ECO:0000256" key="2">
    <source>
        <dbReference type="ARBA" id="ARBA00004477"/>
    </source>
</evidence>
<gene>
    <name evidence="29" type="ORF">CcCBS67573_g09079</name>
</gene>
<keyword evidence="17" id="KW-0482">Metalloprotease</keyword>
<keyword evidence="15" id="KW-0560">Oxidoreductase</keyword>
<feature type="transmembrane region" description="Helical" evidence="27">
    <location>
        <begin position="964"/>
        <end position="983"/>
    </location>
</feature>
<dbReference type="InterPro" id="IPR001171">
    <property type="entry name" value="ERG24_DHCR-like"/>
</dbReference>
<evidence type="ECO:0000313" key="30">
    <source>
        <dbReference type="Proteomes" id="UP000320333"/>
    </source>
</evidence>
<dbReference type="FunFam" id="1.20.120.1630:FF:000009">
    <property type="entry name" value="C-14 sterol reductase"/>
    <property type="match status" value="1"/>
</dbReference>
<evidence type="ECO:0000256" key="10">
    <source>
        <dbReference type="ARBA" id="ARBA00022824"/>
    </source>
</evidence>
<evidence type="ECO:0000256" key="16">
    <source>
        <dbReference type="ARBA" id="ARBA00023011"/>
    </source>
</evidence>
<protein>
    <recommendedName>
        <fullName evidence="25">Peptide hydrolase</fullName>
        <ecNumber evidence="25">3.4.-.-</ecNumber>
    </recommendedName>
</protein>
<keyword evidence="8 25" id="KW-0479">Metal-binding</keyword>
<name>A0A507E6Q0_9FUNG</name>
<evidence type="ECO:0000256" key="18">
    <source>
        <dbReference type="ARBA" id="ARBA00023098"/>
    </source>
</evidence>
<feature type="transmembrane region" description="Helical" evidence="27">
    <location>
        <begin position="501"/>
        <end position="528"/>
    </location>
</feature>
<feature type="transmembrane region" description="Helical" evidence="27">
    <location>
        <begin position="549"/>
        <end position="576"/>
    </location>
</feature>
<keyword evidence="9 25" id="KW-0378">Hydrolase</keyword>
<evidence type="ECO:0000256" key="5">
    <source>
        <dbReference type="ARBA" id="ARBA00022516"/>
    </source>
</evidence>
<dbReference type="PANTHER" id="PTHR21257">
    <property type="entry name" value="DELTA(14)-STEROL REDUCTASE"/>
    <property type="match status" value="1"/>
</dbReference>
<comment type="catalytic activity">
    <reaction evidence="23">
        <text>4,4-dimethyl-5alpha-cholesta-8,24-dien-3beta-ol + NADP(+) = 4,4-dimethyl-5alpha-cholesta-8,14,24-trien-3beta-ol + NADPH + H(+)</text>
        <dbReference type="Rhea" id="RHEA:18561"/>
        <dbReference type="ChEBI" id="CHEBI:15378"/>
        <dbReference type="ChEBI" id="CHEBI:17813"/>
        <dbReference type="ChEBI" id="CHEBI:18364"/>
        <dbReference type="ChEBI" id="CHEBI:57783"/>
        <dbReference type="ChEBI" id="CHEBI:58349"/>
        <dbReference type="EC" id="1.3.1.70"/>
    </reaction>
    <physiologicalReaction direction="right-to-left" evidence="23">
        <dbReference type="Rhea" id="RHEA:18563"/>
    </physiologicalReaction>
</comment>
<dbReference type="GO" id="GO:0008237">
    <property type="term" value="F:metallopeptidase activity"/>
    <property type="evidence" value="ECO:0007669"/>
    <property type="project" value="UniProtKB-KW"/>
</dbReference>
<keyword evidence="5" id="KW-0444">Lipid biosynthesis</keyword>
<evidence type="ECO:0000259" key="28">
    <source>
        <dbReference type="Pfam" id="PF04389"/>
    </source>
</evidence>
<keyword evidence="30" id="KW-1185">Reference proteome</keyword>
<dbReference type="GO" id="GO:0006508">
    <property type="term" value="P:proteolysis"/>
    <property type="evidence" value="ECO:0007669"/>
    <property type="project" value="UniProtKB-KW"/>
</dbReference>
<feature type="domain" description="Peptidase M28" evidence="28">
    <location>
        <begin position="145"/>
        <end position="338"/>
    </location>
</feature>
<evidence type="ECO:0000256" key="4">
    <source>
        <dbReference type="ARBA" id="ARBA00010918"/>
    </source>
</evidence>
<evidence type="ECO:0000256" key="11">
    <source>
        <dbReference type="ARBA" id="ARBA00022833"/>
    </source>
</evidence>
<keyword evidence="20" id="KW-1207">Sterol metabolism</keyword>
<dbReference type="CDD" id="cd03875">
    <property type="entry name" value="M28_Fxna_like"/>
    <property type="match status" value="1"/>
</dbReference>
<dbReference type="OrthoDB" id="5326588at2759"/>
<dbReference type="InterPro" id="IPR007484">
    <property type="entry name" value="Peptidase_M28"/>
</dbReference>
<evidence type="ECO:0000256" key="26">
    <source>
        <dbReference type="SAM" id="MobiDB-lite"/>
    </source>
</evidence>
<dbReference type="InterPro" id="IPR018083">
    <property type="entry name" value="Sterol_reductase_CS"/>
</dbReference>
<dbReference type="InterPro" id="IPR048024">
    <property type="entry name" value="Fxna-like_M28_dom"/>
</dbReference>
<evidence type="ECO:0000256" key="14">
    <source>
        <dbReference type="ARBA" id="ARBA00022989"/>
    </source>
</evidence>
<feature type="transmembrane region" description="Helical" evidence="27">
    <location>
        <begin position="1037"/>
        <end position="1063"/>
    </location>
</feature>
<keyword evidence="22" id="KW-0753">Steroid metabolism</keyword>
<evidence type="ECO:0000256" key="17">
    <source>
        <dbReference type="ARBA" id="ARBA00023049"/>
    </source>
</evidence>
<keyword evidence="13" id="KW-0752">Steroid biosynthesis</keyword>
<comment type="cofactor">
    <cofactor evidence="1">
        <name>Zn(2+)</name>
        <dbReference type="ChEBI" id="CHEBI:29105"/>
    </cofactor>
</comment>
<dbReference type="EC" id="3.4.-.-" evidence="25"/>
<comment type="subcellular location">
    <subcellularLocation>
        <location evidence="2">Endoplasmic reticulum membrane</location>
        <topology evidence="2">Multi-pass membrane protein</topology>
    </subcellularLocation>
</comment>
<feature type="transmembrane region" description="Helical" evidence="27">
    <location>
        <begin position="758"/>
        <end position="778"/>
    </location>
</feature>
<feature type="region of interest" description="Disordered" evidence="26">
    <location>
        <begin position="1"/>
        <end position="26"/>
    </location>
</feature>
<dbReference type="GO" id="GO:0046872">
    <property type="term" value="F:metal ion binding"/>
    <property type="evidence" value="ECO:0007669"/>
    <property type="project" value="UniProtKB-KW"/>
</dbReference>
<feature type="transmembrane region" description="Helical" evidence="27">
    <location>
        <begin position="588"/>
        <end position="612"/>
    </location>
</feature>
<proteinExistence type="inferred from homology"/>
<evidence type="ECO:0000256" key="3">
    <source>
        <dbReference type="ARBA" id="ARBA00005402"/>
    </source>
</evidence>
<evidence type="ECO:0000256" key="8">
    <source>
        <dbReference type="ARBA" id="ARBA00022723"/>
    </source>
</evidence>
<keyword evidence="10" id="KW-0256">Endoplasmic reticulum</keyword>
<evidence type="ECO:0000256" key="12">
    <source>
        <dbReference type="ARBA" id="ARBA00022857"/>
    </source>
</evidence>
<evidence type="ECO:0000256" key="20">
    <source>
        <dbReference type="ARBA" id="ARBA00023166"/>
    </source>
</evidence>
<evidence type="ECO:0000256" key="24">
    <source>
        <dbReference type="ARBA" id="ARBA00060638"/>
    </source>
</evidence>
<keyword evidence="19 27" id="KW-0472">Membrane</keyword>
<keyword evidence="11 25" id="KW-0862">Zinc</keyword>
<keyword evidence="14 27" id="KW-1133">Transmembrane helix</keyword>
<dbReference type="Gene3D" id="1.20.120.1630">
    <property type="match status" value="1"/>
</dbReference>
<dbReference type="AlphaFoldDB" id="A0A507E6Q0"/>
<evidence type="ECO:0000313" key="29">
    <source>
        <dbReference type="EMBL" id="TPX59562.1"/>
    </source>
</evidence>
<evidence type="ECO:0000256" key="6">
    <source>
        <dbReference type="ARBA" id="ARBA00022670"/>
    </source>
</evidence>
<dbReference type="SUPFAM" id="SSF53187">
    <property type="entry name" value="Zn-dependent exopeptidases"/>
    <property type="match status" value="1"/>
</dbReference>
<keyword evidence="6 25" id="KW-0645">Protease</keyword>
<dbReference type="GO" id="GO:0006696">
    <property type="term" value="P:ergosterol biosynthetic process"/>
    <property type="evidence" value="ECO:0007669"/>
    <property type="project" value="TreeGrafter"/>
</dbReference>
<dbReference type="FunFam" id="3.40.630.10:FF:000008">
    <property type="entry name" value="Endoplasmic reticulum metallopeptidase 1"/>
    <property type="match status" value="1"/>
</dbReference>
<dbReference type="Proteomes" id="UP000320333">
    <property type="component" value="Unassembled WGS sequence"/>
</dbReference>
<keyword evidence="16" id="KW-0756">Sterol biosynthesis</keyword>
<dbReference type="GO" id="GO:0050613">
    <property type="term" value="F:Delta14-sterol reductase activity"/>
    <property type="evidence" value="ECO:0007669"/>
    <property type="project" value="UniProtKB-EC"/>
</dbReference>
<feature type="transmembrane region" description="Helical" evidence="27">
    <location>
        <begin position="419"/>
        <end position="443"/>
    </location>
</feature>
<keyword evidence="7 27" id="KW-0812">Transmembrane</keyword>
<evidence type="ECO:0000256" key="25">
    <source>
        <dbReference type="RuleBase" id="RU361240"/>
    </source>
</evidence>
<keyword evidence="18" id="KW-0443">Lipid metabolism</keyword>
<dbReference type="STRING" id="246404.A0A507E6Q0"/>
<evidence type="ECO:0000256" key="7">
    <source>
        <dbReference type="ARBA" id="ARBA00022692"/>
    </source>
</evidence>
<feature type="transmembrane region" description="Helical" evidence="27">
    <location>
        <begin position="891"/>
        <end position="914"/>
    </location>
</feature>
<dbReference type="PROSITE" id="PS01017">
    <property type="entry name" value="STEROL_REDUCT_1"/>
    <property type="match status" value="1"/>
</dbReference>
<evidence type="ECO:0000256" key="22">
    <source>
        <dbReference type="ARBA" id="ARBA00023221"/>
    </source>
</evidence>
<feature type="transmembrane region" description="Helical" evidence="27">
    <location>
        <begin position="790"/>
        <end position="811"/>
    </location>
</feature>
<organism evidence="29 30">
    <name type="scientific">Chytriomyces confervae</name>
    <dbReference type="NCBI Taxonomy" id="246404"/>
    <lineage>
        <taxon>Eukaryota</taxon>
        <taxon>Fungi</taxon>
        <taxon>Fungi incertae sedis</taxon>
        <taxon>Chytridiomycota</taxon>
        <taxon>Chytridiomycota incertae sedis</taxon>
        <taxon>Chytridiomycetes</taxon>
        <taxon>Chytridiales</taxon>
        <taxon>Chytriomycetaceae</taxon>
        <taxon>Chytriomyces</taxon>
    </lineage>
</organism>
<evidence type="ECO:0000256" key="1">
    <source>
        <dbReference type="ARBA" id="ARBA00001947"/>
    </source>
</evidence>
<dbReference type="EMBL" id="QEAP01000713">
    <property type="protein sequence ID" value="TPX59562.1"/>
    <property type="molecule type" value="Genomic_DNA"/>
</dbReference>
<evidence type="ECO:0000256" key="19">
    <source>
        <dbReference type="ARBA" id="ARBA00023136"/>
    </source>
</evidence>
<evidence type="ECO:0000256" key="27">
    <source>
        <dbReference type="SAM" id="Phobius"/>
    </source>
</evidence>
<feature type="transmembrane region" description="Helical" evidence="27">
    <location>
        <begin position="717"/>
        <end position="738"/>
    </location>
</feature>
<keyword evidence="21" id="KW-0325">Glycoprotein</keyword>
<keyword evidence="12" id="KW-0521">NADP</keyword>
<evidence type="ECO:0000256" key="21">
    <source>
        <dbReference type="ARBA" id="ARBA00023180"/>
    </source>
</evidence>
<comment type="pathway">
    <text evidence="24">Steroid biosynthesis; zymosterol biosynthesis; zymosterol from lanosterol: step 2/6.</text>
</comment>
<dbReference type="PANTHER" id="PTHR21257:SF52">
    <property type="entry name" value="DELTA(14)-STEROL REDUCTASE TM7SF2"/>
    <property type="match status" value="1"/>
</dbReference>
<comment type="similarity">
    <text evidence="4 25">Belongs to the peptidase M28 family.</text>
</comment>
<dbReference type="Pfam" id="PF01222">
    <property type="entry name" value="ERG4_ERG24"/>
    <property type="match status" value="1"/>
</dbReference>
<accession>A0A507E6Q0</accession>
<feature type="transmembrane region" description="Helical" evidence="27">
    <location>
        <begin position="376"/>
        <end position="398"/>
    </location>
</feature>
<comment type="similarity">
    <text evidence="3">Belongs to the ERG4/ERG24 family.</text>
</comment>
<evidence type="ECO:0000256" key="15">
    <source>
        <dbReference type="ARBA" id="ARBA00023002"/>
    </source>
</evidence>
<evidence type="ECO:0000256" key="13">
    <source>
        <dbReference type="ARBA" id="ARBA00022955"/>
    </source>
</evidence>
<dbReference type="Pfam" id="PF04389">
    <property type="entry name" value="Peptidase_M28"/>
    <property type="match status" value="1"/>
</dbReference>
<comment type="caution">
    <text evidence="29">The sequence shown here is derived from an EMBL/GenBank/DDBJ whole genome shotgun (WGS) entry which is preliminary data.</text>
</comment>
<evidence type="ECO:0000256" key="23">
    <source>
        <dbReference type="ARBA" id="ARBA00052254"/>
    </source>
</evidence>